<organism evidence="3 4">
    <name type="scientific">Aspergillus tanneri</name>
    <dbReference type="NCBI Taxonomy" id="1220188"/>
    <lineage>
        <taxon>Eukaryota</taxon>
        <taxon>Fungi</taxon>
        <taxon>Dikarya</taxon>
        <taxon>Ascomycota</taxon>
        <taxon>Pezizomycotina</taxon>
        <taxon>Eurotiomycetes</taxon>
        <taxon>Eurotiomycetidae</taxon>
        <taxon>Eurotiales</taxon>
        <taxon>Aspergillaceae</taxon>
        <taxon>Aspergillus</taxon>
        <taxon>Aspergillus subgen. Circumdati</taxon>
    </lineage>
</organism>
<proteinExistence type="predicted"/>
<dbReference type="Pfam" id="PF03061">
    <property type="entry name" value="4HBT"/>
    <property type="match status" value="1"/>
</dbReference>
<dbReference type="EMBL" id="QUQM01000008">
    <property type="protein sequence ID" value="KAA8642157.1"/>
    <property type="molecule type" value="Genomic_DNA"/>
</dbReference>
<dbReference type="VEuPathDB" id="FungiDB:EYZ11_001824"/>
<dbReference type="InterPro" id="IPR052061">
    <property type="entry name" value="PTE-AB_protein"/>
</dbReference>
<dbReference type="Proteomes" id="UP000308092">
    <property type="component" value="Unassembled WGS sequence"/>
</dbReference>
<dbReference type="AlphaFoldDB" id="A0A4S3JT20"/>
<dbReference type="Proteomes" id="UP000324241">
    <property type="component" value="Unassembled WGS sequence"/>
</dbReference>
<protein>
    <recommendedName>
        <fullName evidence="1">Thioesterase domain-containing protein</fullName>
    </recommendedName>
</protein>
<feature type="domain" description="Thioesterase" evidence="1">
    <location>
        <begin position="129"/>
        <end position="212"/>
    </location>
</feature>
<evidence type="ECO:0000313" key="2">
    <source>
        <dbReference type="EMBL" id="KAA8642157.1"/>
    </source>
</evidence>
<dbReference type="InterPro" id="IPR006683">
    <property type="entry name" value="Thioestr_dom"/>
</dbReference>
<dbReference type="SUPFAM" id="SSF54637">
    <property type="entry name" value="Thioesterase/thiol ester dehydrase-isomerase"/>
    <property type="match status" value="1"/>
</dbReference>
<dbReference type="RefSeq" id="XP_033421519.1">
    <property type="nucleotide sequence ID" value="XM_033575664.1"/>
</dbReference>
<dbReference type="OrthoDB" id="506431at2759"/>
<dbReference type="STRING" id="1220188.A0A4S3JT20"/>
<keyword evidence="4" id="KW-1185">Reference proteome</keyword>
<gene>
    <name evidence="2" type="ORF">ATNIH1004_011098</name>
    <name evidence="3" type="ORF">EYZ11_001824</name>
</gene>
<accession>A0A4S3JT20</accession>
<dbReference type="PANTHER" id="PTHR47260:SF3">
    <property type="entry name" value="THIOESTERASE FAMILY PROTEIN (AFU_ORTHOLOGUE AFUA_7G03960)"/>
    <property type="match status" value="1"/>
</dbReference>
<comment type="caution">
    <text evidence="3">The sequence shown here is derived from an EMBL/GenBank/DDBJ whole genome shotgun (WGS) entry which is preliminary data.</text>
</comment>
<evidence type="ECO:0000313" key="4">
    <source>
        <dbReference type="Proteomes" id="UP000308092"/>
    </source>
</evidence>
<sequence>MSDHSATSSLPSSIMLDPLPEDSPSLRPFRAYAYSNHLLQNPDYYPIGTWSRLLKPTGEDGLFAGTLATATTIPHCLTLRLRQLPTLPAIAPTWPAPTANPTSAPSSTPPDVFMLLALAATGICGHPSTVHGGIVATCIDEAMSLAVTLYAPPPELDPQSQSPRGKLFTSQLDVRYKRPVSAPGLLAVRAKVVARVGRKFWVRAQVLQEDEENPSQMVVTTDAMAFWLQTTANL</sequence>
<dbReference type="EMBL" id="SOSA01000037">
    <property type="protein sequence ID" value="THC98690.1"/>
    <property type="molecule type" value="Genomic_DNA"/>
</dbReference>
<dbReference type="Gene3D" id="3.10.129.10">
    <property type="entry name" value="Hotdog Thioesterase"/>
    <property type="match status" value="1"/>
</dbReference>
<reference evidence="2 5" key="2">
    <citation type="submission" date="2019-08" db="EMBL/GenBank/DDBJ databases">
        <title>The genome sequence of a newly discovered highly antifungal drug resistant Aspergillus species, Aspergillus tanneri NIH 1004.</title>
        <authorList>
            <person name="Mounaud S."/>
            <person name="Singh I."/>
            <person name="Joardar V."/>
            <person name="Pakala S."/>
            <person name="Pakala S."/>
            <person name="Venepally P."/>
            <person name="Chung J.K."/>
            <person name="Losada L."/>
            <person name="Nierman W.C."/>
        </authorList>
    </citation>
    <scope>NUCLEOTIDE SEQUENCE [LARGE SCALE GENOMIC DNA]</scope>
    <source>
        <strain evidence="2 5">NIH1004</strain>
    </source>
</reference>
<name>A0A4S3JT20_9EURO</name>
<reference evidence="3 4" key="1">
    <citation type="submission" date="2019-03" db="EMBL/GenBank/DDBJ databases">
        <title>The genome sequence of a newly discovered highly antifungal drug resistant Aspergillus species, Aspergillus tanneri NIH 1004.</title>
        <authorList>
            <person name="Mounaud S."/>
            <person name="Singh I."/>
            <person name="Joardar V."/>
            <person name="Pakala S."/>
            <person name="Pakala S."/>
            <person name="Venepally P."/>
            <person name="Hoover J."/>
            <person name="Nierman W."/>
            <person name="Chung J."/>
            <person name="Losada L."/>
        </authorList>
    </citation>
    <scope>NUCLEOTIDE SEQUENCE [LARGE SCALE GENOMIC DNA]</scope>
    <source>
        <strain evidence="3 4">NIH1004</strain>
    </source>
</reference>
<dbReference type="CDD" id="cd03443">
    <property type="entry name" value="PaaI_thioesterase"/>
    <property type="match status" value="1"/>
</dbReference>
<dbReference type="GeneID" id="54333799"/>
<evidence type="ECO:0000313" key="3">
    <source>
        <dbReference type="EMBL" id="THC98690.1"/>
    </source>
</evidence>
<evidence type="ECO:0000259" key="1">
    <source>
        <dbReference type="Pfam" id="PF03061"/>
    </source>
</evidence>
<dbReference type="PANTHER" id="PTHR47260">
    <property type="entry name" value="UPF0644 PROTEIN PB2B4.06"/>
    <property type="match status" value="1"/>
</dbReference>
<evidence type="ECO:0000313" key="5">
    <source>
        <dbReference type="Proteomes" id="UP000324241"/>
    </source>
</evidence>
<dbReference type="InterPro" id="IPR029069">
    <property type="entry name" value="HotDog_dom_sf"/>
</dbReference>